<evidence type="ECO:0000313" key="1">
    <source>
        <dbReference type="EMBL" id="SDN51390.1"/>
    </source>
</evidence>
<organism evidence="1 2">
    <name type="scientific">Desulfonauticus submarinus</name>
    <dbReference type="NCBI Taxonomy" id="206665"/>
    <lineage>
        <taxon>Bacteria</taxon>
        <taxon>Pseudomonadati</taxon>
        <taxon>Thermodesulfobacteriota</taxon>
        <taxon>Desulfovibrionia</taxon>
        <taxon>Desulfovibrionales</taxon>
        <taxon>Desulfonauticaceae</taxon>
        <taxon>Desulfonauticus</taxon>
    </lineage>
</organism>
<evidence type="ECO:0000313" key="2">
    <source>
        <dbReference type="Proteomes" id="UP000199602"/>
    </source>
</evidence>
<dbReference type="Gene3D" id="1.10.10.10">
    <property type="entry name" value="Winged helix-like DNA-binding domain superfamily/Winged helix DNA-binding domain"/>
    <property type="match status" value="1"/>
</dbReference>
<dbReference type="STRING" id="206665.SAMN04488516_102359"/>
<keyword evidence="2" id="KW-1185">Reference proteome</keyword>
<dbReference type="InterPro" id="IPR036390">
    <property type="entry name" value="WH_DNA-bd_sf"/>
</dbReference>
<dbReference type="AlphaFoldDB" id="A0A1H0C0P8"/>
<dbReference type="EMBL" id="FNIN01000002">
    <property type="protein sequence ID" value="SDN51390.1"/>
    <property type="molecule type" value="Genomic_DNA"/>
</dbReference>
<accession>A0A1H0C0P8</accession>
<evidence type="ECO:0008006" key="3">
    <source>
        <dbReference type="Google" id="ProtNLM"/>
    </source>
</evidence>
<reference evidence="1 2" key="1">
    <citation type="submission" date="2016-10" db="EMBL/GenBank/DDBJ databases">
        <authorList>
            <person name="de Groot N.N."/>
        </authorList>
    </citation>
    <scope>NUCLEOTIDE SEQUENCE [LARGE SCALE GENOMIC DNA]</scope>
    <source>
        <strain evidence="1 2">DSM 15269</strain>
    </source>
</reference>
<dbReference type="RefSeq" id="WP_092063861.1">
    <property type="nucleotide sequence ID" value="NZ_FNIN01000002.1"/>
</dbReference>
<dbReference type="OrthoDB" id="9793352at2"/>
<name>A0A1H0C0P8_9BACT</name>
<dbReference type="SUPFAM" id="SSF46785">
    <property type="entry name" value="Winged helix' DNA-binding domain"/>
    <property type="match status" value="1"/>
</dbReference>
<dbReference type="Proteomes" id="UP000199602">
    <property type="component" value="Unassembled WGS sequence"/>
</dbReference>
<sequence length="177" mass="19975">MLDALITSKTRIRLITKFFLNPGVSSYLRELASEFGESTNSVKIELDRLSNAGLLKKTTEGRVVKYAANKNHPMFLELASLVRKYFGIDKIVEDILNRLGDVKAAYITGDYAKGIDSGIIDLVIVGNVNWGYLQDLVEKAENLIKRKIRVLLIKEDELRVYKNKLSLEESILLVGEE</sequence>
<protein>
    <recommendedName>
        <fullName evidence="3">ArsR family transcriptional regulator</fullName>
    </recommendedName>
</protein>
<dbReference type="InterPro" id="IPR036388">
    <property type="entry name" value="WH-like_DNA-bd_sf"/>
</dbReference>
<gene>
    <name evidence="1" type="ORF">SAMN04488516_102359</name>
</gene>
<proteinExistence type="predicted"/>